<evidence type="ECO:0000313" key="3">
    <source>
        <dbReference type="Proteomes" id="UP000282028"/>
    </source>
</evidence>
<dbReference type="EMBL" id="RHHR01000009">
    <property type="protein sequence ID" value="RNB75905.1"/>
    <property type="molecule type" value="Genomic_DNA"/>
</dbReference>
<organism evidence="2 3">
    <name type="scientific">Brevibacillus invocatus</name>
    <dbReference type="NCBI Taxonomy" id="173959"/>
    <lineage>
        <taxon>Bacteria</taxon>
        <taxon>Bacillati</taxon>
        <taxon>Bacillota</taxon>
        <taxon>Bacilli</taxon>
        <taxon>Bacillales</taxon>
        <taxon>Paenibacillaceae</taxon>
        <taxon>Brevibacillus</taxon>
    </lineage>
</organism>
<proteinExistence type="predicted"/>
<name>A0A3M8CM05_9BACL</name>
<reference evidence="2 3" key="1">
    <citation type="submission" date="2018-10" db="EMBL/GenBank/DDBJ databases">
        <title>Phylogenomics of Brevibacillus.</title>
        <authorList>
            <person name="Dunlap C."/>
        </authorList>
    </citation>
    <scope>NUCLEOTIDE SEQUENCE [LARGE SCALE GENOMIC DNA]</scope>
    <source>
        <strain evidence="2 3">JCM 12215</strain>
    </source>
</reference>
<feature type="transmembrane region" description="Helical" evidence="1">
    <location>
        <begin position="20"/>
        <end position="37"/>
    </location>
</feature>
<sequence length="61" mass="7134">MKQTYNSFVYEEKCSCLEEIILFKGAFLLFISLFFLIEGSDAGKDHRFFGESKVRGSWNKQ</sequence>
<dbReference type="AlphaFoldDB" id="A0A3M8CM05"/>
<keyword evidence="3" id="KW-1185">Reference proteome</keyword>
<keyword evidence="1" id="KW-1133">Transmembrane helix</keyword>
<evidence type="ECO:0000313" key="2">
    <source>
        <dbReference type="EMBL" id="RNB75905.1"/>
    </source>
</evidence>
<dbReference type="Proteomes" id="UP000282028">
    <property type="component" value="Unassembled WGS sequence"/>
</dbReference>
<accession>A0A3M8CM05</accession>
<keyword evidence="1" id="KW-0472">Membrane</keyword>
<keyword evidence="1" id="KW-0812">Transmembrane</keyword>
<comment type="caution">
    <text evidence="2">The sequence shown here is derived from an EMBL/GenBank/DDBJ whole genome shotgun (WGS) entry which is preliminary data.</text>
</comment>
<gene>
    <name evidence="2" type="ORF">EDM52_05715</name>
</gene>
<evidence type="ECO:0000256" key="1">
    <source>
        <dbReference type="SAM" id="Phobius"/>
    </source>
</evidence>
<protein>
    <submittedName>
        <fullName evidence="2">Uncharacterized protein</fullName>
    </submittedName>
</protein>